<organism evidence="1 2">
    <name type="scientific">Paramuricea clavata</name>
    <name type="common">Red gorgonian</name>
    <name type="synonym">Violescent sea-whip</name>
    <dbReference type="NCBI Taxonomy" id="317549"/>
    <lineage>
        <taxon>Eukaryota</taxon>
        <taxon>Metazoa</taxon>
        <taxon>Cnidaria</taxon>
        <taxon>Anthozoa</taxon>
        <taxon>Octocorallia</taxon>
        <taxon>Malacalcyonacea</taxon>
        <taxon>Plexauridae</taxon>
        <taxon>Paramuricea</taxon>
    </lineage>
</organism>
<evidence type="ECO:0000313" key="2">
    <source>
        <dbReference type="Proteomes" id="UP001152795"/>
    </source>
</evidence>
<reference evidence="1" key="1">
    <citation type="submission" date="2020-04" db="EMBL/GenBank/DDBJ databases">
        <authorList>
            <person name="Alioto T."/>
            <person name="Alioto T."/>
            <person name="Gomez Garrido J."/>
        </authorList>
    </citation>
    <scope>NUCLEOTIDE SEQUENCE</scope>
    <source>
        <strain evidence="1">A484AB</strain>
    </source>
</reference>
<dbReference type="Proteomes" id="UP001152795">
    <property type="component" value="Unassembled WGS sequence"/>
</dbReference>
<proteinExistence type="predicted"/>
<dbReference type="CDD" id="cd09275">
    <property type="entry name" value="RNase_HI_RT_DIRS1"/>
    <property type="match status" value="1"/>
</dbReference>
<comment type="caution">
    <text evidence="1">The sequence shown here is derived from an EMBL/GenBank/DDBJ whole genome shotgun (WGS) entry which is preliminary data.</text>
</comment>
<dbReference type="AlphaFoldDB" id="A0A6S7J3V1"/>
<evidence type="ECO:0000313" key="1">
    <source>
        <dbReference type="EMBL" id="CAB4023700.1"/>
    </source>
</evidence>
<feature type="non-terminal residue" evidence="1">
    <location>
        <position position="1"/>
    </location>
</feature>
<keyword evidence="2" id="KW-1185">Reference proteome</keyword>
<gene>
    <name evidence="1" type="ORF">PACLA_8A059588</name>
</gene>
<dbReference type="InterPro" id="IPR052055">
    <property type="entry name" value="Hepadnavirus_pol/RT"/>
</dbReference>
<name>A0A6S7J3V1_PARCT</name>
<dbReference type="InterPro" id="IPR043502">
    <property type="entry name" value="DNA/RNA_pol_sf"/>
</dbReference>
<protein>
    <submittedName>
        <fullName evidence="1">Uncharacterized protein</fullName>
    </submittedName>
</protein>
<dbReference type="EMBL" id="CACRXK020012632">
    <property type="protein sequence ID" value="CAB4023700.1"/>
    <property type="molecule type" value="Genomic_DNA"/>
</dbReference>
<dbReference type="PANTHER" id="PTHR33050">
    <property type="entry name" value="REVERSE TRANSCRIPTASE DOMAIN-CONTAINING PROTEIN"/>
    <property type="match status" value="1"/>
</dbReference>
<dbReference type="OrthoDB" id="5987091at2759"/>
<dbReference type="SUPFAM" id="SSF56672">
    <property type="entry name" value="DNA/RNA polymerases"/>
    <property type="match status" value="1"/>
</dbReference>
<sequence>MFSKYISHKNTCDRVGIYTSPKKSVVPTQILVFLGFILNSINMTVSPTQEKIDKTVAACKLLLAKAATTIQQVGEVIGLLVSNFPGVEYGPLHYRELEMAKSAALTLACGVYGAKMTLTDRCEHELKWWITNLPNSTHKIIHGKPFAIIQSDASTQGWGAVREGTSTGGRWSTIEQQAHINVLELKAAFFALKSLCVNDRDGHIHLQLDNTTAVAYLNKMGGTQSRPLNQLAVEIWQWCIERNIWISATHIAGKVNAWKLTCLQA</sequence>
<dbReference type="PANTHER" id="PTHR33050:SF7">
    <property type="entry name" value="RIBONUCLEASE H"/>
    <property type="match status" value="1"/>
</dbReference>
<accession>A0A6S7J3V1</accession>